<sequence>MWVDHYPKGSPLIWTDRGGCVAMVNKANSRKPVKVTVKWEFANSPDASRRLSQIYDILLRAAARDSKAREAGDEEDMNRTSENGY</sequence>
<reference evidence="2" key="1">
    <citation type="journal article" date="2015" name="Environ. Microbiol.">
        <title>Pressure adaptation is linked to thermal adaptation in salt-saturated marine habitats.</title>
        <authorList>
            <consortium name="The MAMBA Consortium"/>
            <person name="Alcaide M."/>
            <person name="Stogios P.J."/>
            <person name="Lafraya A."/>
            <person name="Tchigvintsev A."/>
            <person name="Flick R."/>
            <person name="Bargiela R."/>
            <person name="Chernikova T.N."/>
            <person name="Reva O.N."/>
            <person name="Hai T."/>
            <person name="Leggewie C.C."/>
            <person name="Katzke N."/>
            <person name="La Cono V."/>
            <person name="Matesanz R."/>
            <person name="Jebbar M."/>
            <person name="Jaeger K.E."/>
            <person name="Yakimov M.M."/>
            <person name="Yakunin A.F."/>
            <person name="Golyshin P.N."/>
            <person name="Golyshina O.V."/>
            <person name="Savchenko A."/>
            <person name="Ferrer M."/>
        </authorList>
    </citation>
    <scope>NUCLEOTIDE SEQUENCE</scope>
</reference>
<dbReference type="AlphaFoldDB" id="A0A0B5KUM0"/>
<protein>
    <submittedName>
        <fullName evidence="2">Uncharacterized protein</fullName>
    </submittedName>
</protein>
<evidence type="ECO:0000256" key="1">
    <source>
        <dbReference type="SAM" id="MobiDB-lite"/>
    </source>
</evidence>
<accession>A0A0B5KUM0</accession>
<feature type="region of interest" description="Disordered" evidence="1">
    <location>
        <begin position="64"/>
        <end position="85"/>
    </location>
</feature>
<organism evidence="2">
    <name type="scientific">bacterium enrichment culture clone fosmid MGS-K1</name>
    <dbReference type="NCBI Taxonomy" id="1549356"/>
    <lineage>
        <taxon>Bacteria</taxon>
        <taxon>environmental samples</taxon>
    </lineage>
</organism>
<dbReference type="EMBL" id="KF831421">
    <property type="protein sequence ID" value="AJG38135.1"/>
    <property type="molecule type" value="Genomic_DNA"/>
</dbReference>
<proteinExistence type="predicted"/>
<name>A0A0B5KUM0_9BACT</name>
<evidence type="ECO:0000313" key="2">
    <source>
        <dbReference type="EMBL" id="AJG38135.1"/>
    </source>
</evidence>